<dbReference type="InterPro" id="IPR001869">
    <property type="entry name" value="Thiol_cytolysin"/>
</dbReference>
<keyword evidence="2" id="KW-1185">Reference proteome</keyword>
<gene>
    <name evidence="1" type="ORF">OL497_14060</name>
</gene>
<proteinExistence type="predicted"/>
<dbReference type="InterPro" id="IPR036363">
    <property type="entry name" value="Thiol_cytolysin_ab_sf"/>
</dbReference>
<sequence>MRNLLLSIAAVSLLLASCKKDPITSNPEGPREDGKYPETTIYLKTKGYFPSILNQQLSGTAGIPHPLRPGKLASGPEIIKDSAWQDDFGRTLYAETTEIAMLQNTAMNRLIFAGALIQGNSLADLNIKPIADFQHKVKPIRVSVSIPAKTVSGTITTPSLSATRDFVSDVLSQNNIGEQISSYSFTMERFTAYDELKLAFGSNVKTGALFFGSESSTTETQHKISKRSGLYVKFIQKNFSLDLDLPTNGQLMDNTTDMNALNKLSPLYVSSITYGRMGIMAIETDSSYESTYAAYNTAFKALFVSGSTSLTREQQTLIDKASMKILLVGTNGSGSVQTVNGFDAFVQLATKGTKFSASEPGVPIYYSLSYLGDNSIVKTKFKIDVALDPLYARIEYKDIKRNYQNLNSQGGGGSYTSGYDEDLSAIVTVNFYSNPQGTVATFPAKDIRIFFKTYTKNVGSGYDLEGSFDWDYLSGEKTDYRLTPDRNSFAYLSPTVPVAPLMLSYHSDISGLEDFGSGGSARFARNSWVETFFELQPGSFYKILSSQRPSLNP</sequence>
<comment type="caution">
    <text evidence="1">The sequence shown here is derived from an EMBL/GenBank/DDBJ whole genome shotgun (WGS) entry which is preliminary data.</text>
</comment>
<accession>A0ABT3IM43</accession>
<dbReference type="Proteomes" id="UP001207742">
    <property type="component" value="Unassembled WGS sequence"/>
</dbReference>
<dbReference type="Gene3D" id="3.90.840.10">
    <property type="entry name" value="Thiol-activated cytolysin superfamily/Thiol-activated cytolysin, alpha-beta domain"/>
    <property type="match status" value="1"/>
</dbReference>
<evidence type="ECO:0000313" key="1">
    <source>
        <dbReference type="EMBL" id="MCW3485030.1"/>
    </source>
</evidence>
<dbReference type="Pfam" id="PF01289">
    <property type="entry name" value="Thiol_cytolysin"/>
    <property type="match status" value="1"/>
</dbReference>
<protein>
    <submittedName>
        <fullName evidence="1">Thiol-activated cytolysin family protein</fullName>
    </submittedName>
</protein>
<dbReference type="EMBL" id="JAPDNS010000001">
    <property type="protein sequence ID" value="MCW3485030.1"/>
    <property type="molecule type" value="Genomic_DNA"/>
</dbReference>
<name>A0ABT3IM43_9BACT</name>
<dbReference type="SUPFAM" id="SSF56978">
    <property type="entry name" value="Perfringolysin"/>
    <property type="match status" value="1"/>
</dbReference>
<dbReference type="RefSeq" id="WP_264731008.1">
    <property type="nucleotide sequence ID" value="NZ_JAPDNR010000001.1"/>
</dbReference>
<evidence type="ECO:0000313" key="2">
    <source>
        <dbReference type="Proteomes" id="UP001207742"/>
    </source>
</evidence>
<reference evidence="1 2" key="1">
    <citation type="submission" date="2022-10" db="EMBL/GenBank/DDBJ databases">
        <title>Chitinophaga nivalis PC15 sp. nov., isolated from Pyeongchang county, South Korea.</title>
        <authorList>
            <person name="Trinh H.N."/>
        </authorList>
    </citation>
    <scope>NUCLEOTIDE SEQUENCE [LARGE SCALE GENOMIC DNA]</scope>
    <source>
        <strain evidence="1 2">PC14</strain>
    </source>
</reference>
<organism evidence="1 2">
    <name type="scientific">Chitinophaga nivalis</name>
    <dbReference type="NCBI Taxonomy" id="2991709"/>
    <lineage>
        <taxon>Bacteria</taxon>
        <taxon>Pseudomonadati</taxon>
        <taxon>Bacteroidota</taxon>
        <taxon>Chitinophagia</taxon>
        <taxon>Chitinophagales</taxon>
        <taxon>Chitinophagaceae</taxon>
        <taxon>Chitinophaga</taxon>
    </lineage>
</organism>
<dbReference type="PROSITE" id="PS51257">
    <property type="entry name" value="PROKAR_LIPOPROTEIN"/>
    <property type="match status" value="1"/>
</dbReference>
<dbReference type="InterPro" id="IPR036359">
    <property type="entry name" value="Thiol_cytolysin_sf"/>
</dbReference>
<dbReference type="Gene3D" id="3.40.30.40">
    <property type="entry name" value="Perfringolysin"/>
    <property type="match status" value="1"/>
</dbReference>